<dbReference type="RefSeq" id="WP_017123940.1">
    <property type="nucleotide sequence ID" value="NZ_JACAQE010000007.1"/>
</dbReference>
<evidence type="ECO:0000313" key="2">
    <source>
        <dbReference type="Proteomes" id="UP000517547"/>
    </source>
</evidence>
<gene>
    <name evidence="1" type="ORF">HX845_21145</name>
</gene>
<dbReference type="EMBL" id="JACAQE010000007">
    <property type="protein sequence ID" value="NWC16177.1"/>
    <property type="molecule type" value="Genomic_DNA"/>
</dbReference>
<accession>A0A7Y7Y3R5</accession>
<protein>
    <submittedName>
        <fullName evidence="1">Uncharacterized protein</fullName>
    </submittedName>
</protein>
<sequence>MSGYAIQLDALKALVSQQATREAVVGGMQGDNSKWTLSVRLGAPTARLVAVRSRREPVRTWASLTAVGRFAEAVGIAVFSVEL</sequence>
<dbReference type="Proteomes" id="UP000517547">
    <property type="component" value="Unassembled WGS sequence"/>
</dbReference>
<comment type="caution">
    <text evidence="1">The sequence shown here is derived from an EMBL/GenBank/DDBJ whole genome shotgun (WGS) entry which is preliminary data.</text>
</comment>
<dbReference type="AlphaFoldDB" id="A0A7Y7Y3R5"/>
<name>A0A7Y7Y3R5_9PSED</name>
<reference evidence="1 2" key="1">
    <citation type="submission" date="2020-04" db="EMBL/GenBank/DDBJ databases">
        <title>Molecular characterization of pseudomonads from Agaricus bisporus reveal novel blotch 2 pathogens in Western Europe.</title>
        <authorList>
            <person name="Taparia T."/>
            <person name="Krijger M."/>
            <person name="Haynes E."/>
            <person name="Elpinstone J.G."/>
            <person name="Noble R."/>
            <person name="Van Der Wolf J."/>
        </authorList>
    </citation>
    <scope>NUCLEOTIDE SEQUENCE [LARGE SCALE GENOMIC DNA]</scope>
    <source>
        <strain evidence="1 2">IPO3738</strain>
    </source>
</reference>
<proteinExistence type="predicted"/>
<organism evidence="1 2">
    <name type="scientific">Pseudomonas gingeri</name>
    <dbReference type="NCBI Taxonomy" id="117681"/>
    <lineage>
        <taxon>Bacteria</taxon>
        <taxon>Pseudomonadati</taxon>
        <taxon>Pseudomonadota</taxon>
        <taxon>Gammaproteobacteria</taxon>
        <taxon>Pseudomonadales</taxon>
        <taxon>Pseudomonadaceae</taxon>
        <taxon>Pseudomonas</taxon>
    </lineage>
</organism>
<evidence type="ECO:0000313" key="1">
    <source>
        <dbReference type="EMBL" id="NWC16177.1"/>
    </source>
</evidence>